<sequence length="472" mass="46587">MRSPLPRLLRRTTRAGTAVAVAATVLAGLAIGAGTASAASTVRVSDADITQVCSATTPLCESRRDGGSATVVDDVRAESGTGYLRIDTPAGNDKATVSTTAFAGRKLSEITALEYRTLVEQVGTGNAQQAPALNVGITTSQGFTTLVWEPLYTAPVVSGTWQRWSPSTSNGGWWASGDLTATGAPNKYGFATYTATFAEVKAAQGDATVGLVSVNQGGGNPGLRAGVDLLSVNDTTYDFDNPVVASTIAATDGGGQSAEVGRAFARPLTATVTGAGAPAPNAPVTFAVTGGSAAFGTSATASTTTNASGVAVSPTLTAGATAGPVTVTATSGALTTTYALTVTPAPVVGPARADVSVALTAPATARQGATFTATLTVRNAGPATATSVASGVTVPKGLRITAGGGGIVARDGRAVAFVTPSVASGATVTYTVTVAVDRGVRGTQTLAAAGTSLRVADPNLRNNAATARTTTS</sequence>
<feature type="chain" id="PRO_5045954303" description="DUF11 domain-containing protein" evidence="1">
    <location>
        <begin position="39"/>
        <end position="472"/>
    </location>
</feature>
<comment type="caution">
    <text evidence="3">The sequence shown here is derived from an EMBL/GenBank/DDBJ whole genome shotgun (WGS) entry which is preliminary data.</text>
</comment>
<evidence type="ECO:0000313" key="3">
    <source>
        <dbReference type="EMBL" id="MBW0136972.1"/>
    </source>
</evidence>
<dbReference type="EMBL" id="JADQDK010000001">
    <property type="protein sequence ID" value="MBW0136972.1"/>
    <property type="molecule type" value="Genomic_DNA"/>
</dbReference>
<keyword evidence="4" id="KW-1185">Reference proteome</keyword>
<dbReference type="Pfam" id="PF01345">
    <property type="entry name" value="DUF11"/>
    <property type="match status" value="1"/>
</dbReference>
<reference evidence="3 4" key="1">
    <citation type="submission" date="2020-11" db="EMBL/GenBank/DDBJ databases">
        <title>Pseudonocardia abyssalis sp. nov. and Pseudonocardia oceani sp. nov., description and phylogenomic analysis of two novel actinomycetes isolated from the deep Southern Ocean.</title>
        <authorList>
            <person name="Parra J."/>
        </authorList>
    </citation>
    <scope>NUCLEOTIDE SEQUENCE [LARGE SCALE GENOMIC DNA]</scope>
    <source>
        <strain evidence="3 4">KRD-168</strain>
    </source>
</reference>
<evidence type="ECO:0000259" key="2">
    <source>
        <dbReference type="Pfam" id="PF01345"/>
    </source>
</evidence>
<evidence type="ECO:0000313" key="4">
    <source>
        <dbReference type="Proteomes" id="UP000694287"/>
    </source>
</evidence>
<name>A0ABS6UXG7_9PSEU</name>
<evidence type="ECO:0000256" key="1">
    <source>
        <dbReference type="SAM" id="SignalP"/>
    </source>
</evidence>
<dbReference type="RefSeq" id="WP_218616311.1">
    <property type="nucleotide sequence ID" value="NZ_JADQDK010000001.1"/>
</dbReference>
<gene>
    <name evidence="3" type="ORF">I4I81_22285</name>
</gene>
<protein>
    <recommendedName>
        <fullName evidence="2">DUF11 domain-containing protein</fullName>
    </recommendedName>
</protein>
<keyword evidence="1" id="KW-0732">Signal</keyword>
<dbReference type="Proteomes" id="UP000694287">
    <property type="component" value="Unassembled WGS sequence"/>
</dbReference>
<proteinExistence type="predicted"/>
<feature type="signal peptide" evidence="1">
    <location>
        <begin position="1"/>
        <end position="38"/>
    </location>
</feature>
<dbReference type="InterPro" id="IPR001434">
    <property type="entry name" value="OmcB-like_DUF11"/>
</dbReference>
<feature type="domain" description="DUF11" evidence="2">
    <location>
        <begin position="354"/>
        <end position="468"/>
    </location>
</feature>
<organism evidence="3 4">
    <name type="scientific">Pseudonocardia abyssalis</name>
    <dbReference type="NCBI Taxonomy" id="2792008"/>
    <lineage>
        <taxon>Bacteria</taxon>
        <taxon>Bacillati</taxon>
        <taxon>Actinomycetota</taxon>
        <taxon>Actinomycetes</taxon>
        <taxon>Pseudonocardiales</taxon>
        <taxon>Pseudonocardiaceae</taxon>
        <taxon>Pseudonocardia</taxon>
    </lineage>
</organism>
<accession>A0ABS6UXG7</accession>